<evidence type="ECO:0000256" key="5">
    <source>
        <dbReference type="ARBA" id="ARBA00023014"/>
    </source>
</evidence>
<evidence type="ECO:0000259" key="7">
    <source>
        <dbReference type="PROSITE" id="PS51296"/>
    </source>
</evidence>
<keyword evidence="1" id="KW-0001">2Fe-2S</keyword>
<gene>
    <name evidence="8" type="ORF">HNE05_09650</name>
</gene>
<dbReference type="PANTHER" id="PTHR21266:SF60">
    <property type="entry name" value="3-KETOSTEROID-9-ALPHA-MONOOXYGENASE, OXYGENASE COMPONENT"/>
    <property type="match status" value="1"/>
</dbReference>
<dbReference type="Pfam" id="PF19112">
    <property type="entry name" value="VanA_C"/>
    <property type="match status" value="1"/>
</dbReference>
<dbReference type="InterPro" id="IPR036922">
    <property type="entry name" value="Rieske_2Fe-2S_sf"/>
</dbReference>
<keyword evidence="3" id="KW-0560">Oxidoreductase</keyword>
<accession>A0A6M8F8L2</accession>
<protein>
    <submittedName>
        <fullName evidence="8">Aromatic ring-hydroxylating dioxygenase subunit alpha</fullName>
    </submittedName>
</protein>
<evidence type="ECO:0000256" key="6">
    <source>
        <dbReference type="SAM" id="MobiDB-lite"/>
    </source>
</evidence>
<evidence type="ECO:0000313" key="9">
    <source>
        <dbReference type="Proteomes" id="UP000501379"/>
    </source>
</evidence>
<keyword evidence="5" id="KW-0411">Iron-sulfur</keyword>
<keyword evidence="4" id="KW-0408">Iron</keyword>
<keyword evidence="8" id="KW-0223">Dioxygenase</keyword>
<dbReference type="PANTHER" id="PTHR21266">
    <property type="entry name" value="IRON-SULFUR DOMAIN CONTAINING PROTEIN"/>
    <property type="match status" value="1"/>
</dbReference>
<reference evidence="8" key="1">
    <citation type="submission" date="2020-07" db="EMBL/GenBank/DDBJ databases">
        <title>Nitrate ammonifying Pseudomonas campi sp. nov. isolated from German agricultural grassland.</title>
        <authorList>
            <person name="Timsy T."/>
            <person name="Ulrich A."/>
            <person name="Spanner T."/>
            <person name="Foesel B."/>
            <person name="Kolb S."/>
            <person name="Horn M.A."/>
            <person name="Behrendt U."/>
        </authorList>
    </citation>
    <scope>NUCLEOTIDE SEQUENCE</scope>
    <source>
        <strain evidence="8">S1-A32-2</strain>
    </source>
</reference>
<dbReference type="KEGG" id="pcam:HNE05_09650"/>
<evidence type="ECO:0000256" key="2">
    <source>
        <dbReference type="ARBA" id="ARBA00022723"/>
    </source>
</evidence>
<keyword evidence="2" id="KW-0479">Metal-binding</keyword>
<dbReference type="EMBL" id="CP053697">
    <property type="protein sequence ID" value="QKE63611.1"/>
    <property type="molecule type" value="Genomic_DNA"/>
</dbReference>
<proteinExistence type="predicted"/>
<feature type="domain" description="Rieske" evidence="7">
    <location>
        <begin position="39"/>
        <end position="144"/>
    </location>
</feature>
<dbReference type="GO" id="GO:0046872">
    <property type="term" value="F:metal ion binding"/>
    <property type="evidence" value="ECO:0007669"/>
    <property type="project" value="UniProtKB-KW"/>
</dbReference>
<feature type="region of interest" description="Disordered" evidence="6">
    <location>
        <begin position="353"/>
        <end position="373"/>
    </location>
</feature>
<dbReference type="InterPro" id="IPR044043">
    <property type="entry name" value="VanA_C_cat"/>
</dbReference>
<dbReference type="AlphaFoldDB" id="A0A6M8F8L2"/>
<dbReference type="PROSITE" id="PS51296">
    <property type="entry name" value="RIESKE"/>
    <property type="match status" value="1"/>
</dbReference>
<dbReference type="SUPFAM" id="SSF50022">
    <property type="entry name" value="ISP domain"/>
    <property type="match status" value="1"/>
</dbReference>
<evidence type="ECO:0000256" key="4">
    <source>
        <dbReference type="ARBA" id="ARBA00023004"/>
    </source>
</evidence>
<dbReference type="Pfam" id="PF00355">
    <property type="entry name" value="Rieske"/>
    <property type="match status" value="1"/>
</dbReference>
<dbReference type="SUPFAM" id="SSF55961">
    <property type="entry name" value="Bet v1-like"/>
    <property type="match status" value="1"/>
</dbReference>
<evidence type="ECO:0000313" key="8">
    <source>
        <dbReference type="EMBL" id="QKE63611.1"/>
    </source>
</evidence>
<dbReference type="Gene3D" id="2.102.10.10">
    <property type="entry name" value="Rieske [2Fe-2S] iron-sulphur domain"/>
    <property type="match status" value="1"/>
</dbReference>
<dbReference type="Proteomes" id="UP000501379">
    <property type="component" value="Chromosome"/>
</dbReference>
<dbReference type="RefSeq" id="WP_173207420.1">
    <property type="nucleotide sequence ID" value="NZ_CP053697.2"/>
</dbReference>
<dbReference type="GO" id="GO:0051537">
    <property type="term" value="F:2 iron, 2 sulfur cluster binding"/>
    <property type="evidence" value="ECO:0007669"/>
    <property type="project" value="UniProtKB-KW"/>
</dbReference>
<dbReference type="InterPro" id="IPR050584">
    <property type="entry name" value="Cholesterol_7-desaturase"/>
</dbReference>
<name>A0A6M8F8L2_9GAMM</name>
<keyword evidence="9" id="KW-1185">Reference proteome</keyword>
<organism evidence="8 9">
    <name type="scientific">Aquipseudomonas campi</name>
    <dbReference type="NCBI Taxonomy" id="2731681"/>
    <lineage>
        <taxon>Bacteria</taxon>
        <taxon>Pseudomonadati</taxon>
        <taxon>Pseudomonadota</taxon>
        <taxon>Gammaproteobacteria</taxon>
        <taxon>Pseudomonadales</taxon>
        <taxon>Pseudomonadaceae</taxon>
        <taxon>Aquipseudomonas</taxon>
    </lineage>
</organism>
<dbReference type="GO" id="GO:0051213">
    <property type="term" value="F:dioxygenase activity"/>
    <property type="evidence" value="ECO:0007669"/>
    <property type="project" value="UniProtKB-KW"/>
</dbReference>
<sequence length="379" mass="43464">MTSQSTITLIPVTPCDQASSAQSGDASMRERSGDLRNYWYAAAQSIEVSAKKPLSVIIMETRIVLWRNAQQQAVALRDRCLHRNTFLSPGDITELGIKCPYHGWTFDDQGVCVNVPSEGENGKSYPNRKVQSFPTQEAYGLVWVWMGYGEPDASRPPFPMPHYQEEGWTTYYMKTHFNNGVTSLVENFMDVPHTVFVHKGWFRDRKKLRVESSVERTADSVLVTYHGQDSIGFTERVLNPKRLPMQHTDNFYMPNNTRVDYIYGDNERGFVISSTCTPINDFQSTVFTFICYKFGWANPLFRFFMPWYTRQVIQQDVEIMENQGKSLQEQGPDFKSTPADTLHLFIESLREHSQTEGKDAQGQPLPAPPAMTRSVTFWI</sequence>
<dbReference type="InterPro" id="IPR017941">
    <property type="entry name" value="Rieske_2Fe-2S"/>
</dbReference>
<evidence type="ECO:0000256" key="1">
    <source>
        <dbReference type="ARBA" id="ARBA00022714"/>
    </source>
</evidence>
<dbReference type="Gene3D" id="3.90.380.10">
    <property type="entry name" value="Naphthalene 1,2-dioxygenase Alpha Subunit, Chain A, domain 1"/>
    <property type="match status" value="1"/>
</dbReference>
<evidence type="ECO:0000256" key="3">
    <source>
        <dbReference type="ARBA" id="ARBA00023002"/>
    </source>
</evidence>